<protein>
    <recommendedName>
        <fullName evidence="1">MurL C-terminal domain-containing protein</fullName>
    </recommendedName>
</protein>
<organism evidence="2 3">
    <name type="scientific">Candidatus Roizmanbacteria bacterium RIFCSPLOWO2_01_FULL_37_12</name>
    <dbReference type="NCBI Taxonomy" id="1802056"/>
    <lineage>
        <taxon>Bacteria</taxon>
        <taxon>Candidatus Roizmaniibacteriota</taxon>
    </lineage>
</organism>
<dbReference type="InterPro" id="IPR058741">
    <property type="entry name" value="MurL_C"/>
</dbReference>
<dbReference type="Pfam" id="PF26298">
    <property type="entry name" value="MurL_epimerase_C"/>
    <property type="match status" value="1"/>
</dbReference>
<evidence type="ECO:0000313" key="2">
    <source>
        <dbReference type="EMBL" id="OGK41768.1"/>
    </source>
</evidence>
<evidence type="ECO:0000313" key="3">
    <source>
        <dbReference type="Proteomes" id="UP000177698"/>
    </source>
</evidence>
<gene>
    <name evidence="2" type="ORF">A2954_03565</name>
</gene>
<name>A0A1F7IEH9_9BACT</name>
<dbReference type="Proteomes" id="UP000177698">
    <property type="component" value="Unassembled WGS sequence"/>
</dbReference>
<accession>A0A1F7IEH9</accession>
<dbReference type="EMBL" id="MGAG01000009">
    <property type="protein sequence ID" value="OGK41768.1"/>
    <property type="molecule type" value="Genomic_DNA"/>
</dbReference>
<comment type="caution">
    <text evidence="2">The sequence shown here is derived from an EMBL/GenBank/DDBJ whole genome shotgun (WGS) entry which is preliminary data.</text>
</comment>
<feature type="domain" description="MurL C-terminal" evidence="1">
    <location>
        <begin position="3"/>
        <end position="50"/>
    </location>
</feature>
<reference evidence="2 3" key="1">
    <citation type="journal article" date="2016" name="Nat. Commun.">
        <title>Thousands of microbial genomes shed light on interconnected biogeochemical processes in an aquifer system.</title>
        <authorList>
            <person name="Anantharaman K."/>
            <person name="Brown C.T."/>
            <person name="Hug L.A."/>
            <person name="Sharon I."/>
            <person name="Castelle C.J."/>
            <person name="Probst A.J."/>
            <person name="Thomas B.C."/>
            <person name="Singh A."/>
            <person name="Wilkins M.J."/>
            <person name="Karaoz U."/>
            <person name="Brodie E.L."/>
            <person name="Williams K.H."/>
            <person name="Hubbard S.S."/>
            <person name="Banfield J.F."/>
        </authorList>
    </citation>
    <scope>NUCLEOTIDE SEQUENCE [LARGE SCALE GENOMIC DNA]</scope>
</reference>
<evidence type="ECO:0000259" key="1">
    <source>
        <dbReference type="Pfam" id="PF26298"/>
    </source>
</evidence>
<sequence>MKKFLQVFKVKPFDCVGTREETKVALQMCINKAKKRQKKLPLLLQTAVSEKLIKFKNEEKRSQNILNGWDEQNFLTKDLESLLKQAIRL</sequence>
<proteinExistence type="predicted"/>
<dbReference type="AlphaFoldDB" id="A0A1F7IEH9"/>